<name>W4H019_APHAT</name>
<organism evidence="2">
    <name type="scientific">Aphanomyces astaci</name>
    <name type="common">Crayfish plague agent</name>
    <dbReference type="NCBI Taxonomy" id="112090"/>
    <lineage>
        <taxon>Eukaryota</taxon>
        <taxon>Sar</taxon>
        <taxon>Stramenopiles</taxon>
        <taxon>Oomycota</taxon>
        <taxon>Saprolegniomycetes</taxon>
        <taxon>Saprolegniales</taxon>
        <taxon>Verrucalvaceae</taxon>
        <taxon>Aphanomyces</taxon>
    </lineage>
</organism>
<reference evidence="2" key="1">
    <citation type="submission" date="2013-12" db="EMBL/GenBank/DDBJ databases">
        <title>The Genome Sequence of Aphanomyces astaci APO3.</title>
        <authorList>
            <consortium name="The Broad Institute Genomics Platform"/>
            <person name="Russ C."/>
            <person name="Tyler B."/>
            <person name="van West P."/>
            <person name="Dieguez-Uribeondo J."/>
            <person name="Young S.K."/>
            <person name="Zeng Q."/>
            <person name="Gargeya S."/>
            <person name="Fitzgerald M."/>
            <person name="Abouelleil A."/>
            <person name="Alvarado L."/>
            <person name="Chapman S.B."/>
            <person name="Gainer-Dewar J."/>
            <person name="Goldberg J."/>
            <person name="Griggs A."/>
            <person name="Gujja S."/>
            <person name="Hansen M."/>
            <person name="Howarth C."/>
            <person name="Imamovic A."/>
            <person name="Ireland A."/>
            <person name="Larimer J."/>
            <person name="McCowan C."/>
            <person name="Murphy C."/>
            <person name="Pearson M."/>
            <person name="Poon T.W."/>
            <person name="Priest M."/>
            <person name="Roberts A."/>
            <person name="Saif S."/>
            <person name="Shea T."/>
            <person name="Sykes S."/>
            <person name="Wortman J."/>
            <person name="Nusbaum C."/>
            <person name="Birren B."/>
        </authorList>
    </citation>
    <scope>NUCLEOTIDE SEQUENCE [LARGE SCALE GENOMIC DNA]</scope>
    <source>
        <strain evidence="2">APO3</strain>
    </source>
</reference>
<dbReference type="GeneID" id="20805690"/>
<feature type="region of interest" description="Disordered" evidence="1">
    <location>
        <begin position="1"/>
        <end position="25"/>
    </location>
</feature>
<gene>
    <name evidence="2" type="ORF">H257_03694</name>
</gene>
<protein>
    <submittedName>
        <fullName evidence="2">Uncharacterized protein</fullName>
    </submittedName>
</protein>
<dbReference type="VEuPathDB" id="FungiDB:H257_03694"/>
<proteinExistence type="predicted"/>
<feature type="compositionally biased region" description="Low complexity" evidence="1">
    <location>
        <begin position="7"/>
        <end position="25"/>
    </location>
</feature>
<dbReference type="RefSeq" id="XP_009826200.1">
    <property type="nucleotide sequence ID" value="XM_009827898.1"/>
</dbReference>
<sequence length="59" mass="5869">MGEESDAPSSTAPAATKAGGTASSTEVGNAAVLLDARILLSLVGCARHTEVTISMPTRP</sequence>
<evidence type="ECO:0000313" key="2">
    <source>
        <dbReference type="EMBL" id="ETV84508.1"/>
    </source>
</evidence>
<dbReference type="AlphaFoldDB" id="W4H019"/>
<accession>W4H019</accession>
<evidence type="ECO:0000256" key="1">
    <source>
        <dbReference type="SAM" id="MobiDB-lite"/>
    </source>
</evidence>
<dbReference type="EMBL" id="KI913119">
    <property type="protein sequence ID" value="ETV84508.1"/>
    <property type="molecule type" value="Genomic_DNA"/>
</dbReference>